<name>A0A972VY05_9GAMM</name>
<feature type="signal peptide" evidence="1">
    <location>
        <begin position="1"/>
        <end position="24"/>
    </location>
</feature>
<comment type="caution">
    <text evidence="2">The sequence shown here is derived from an EMBL/GenBank/DDBJ whole genome shotgun (WGS) entry which is preliminary data.</text>
</comment>
<feature type="chain" id="PRO_5037432069" evidence="1">
    <location>
        <begin position="25"/>
        <end position="853"/>
    </location>
</feature>
<evidence type="ECO:0000313" key="3">
    <source>
        <dbReference type="Proteomes" id="UP000754644"/>
    </source>
</evidence>
<evidence type="ECO:0000313" key="2">
    <source>
        <dbReference type="EMBL" id="NQV65424.1"/>
    </source>
</evidence>
<dbReference type="SUPFAM" id="SSF89550">
    <property type="entry name" value="PHP domain-like"/>
    <property type="match status" value="1"/>
</dbReference>
<dbReference type="InterPro" id="IPR016195">
    <property type="entry name" value="Pol/histidinol_Pase-like"/>
</dbReference>
<proteinExistence type="predicted"/>
<dbReference type="AlphaFoldDB" id="A0A972VY05"/>
<reference evidence="2" key="1">
    <citation type="submission" date="2020-05" db="EMBL/GenBank/DDBJ databases">
        <title>Sulfur intermediates as new biogeochemical hubs in an aquatic model microbial ecosystem.</title>
        <authorList>
            <person name="Vigneron A."/>
        </authorList>
    </citation>
    <scope>NUCLEOTIDE SEQUENCE</scope>
    <source>
        <strain evidence="2">Bin.250</strain>
    </source>
</reference>
<dbReference type="EMBL" id="JABMOJ010000321">
    <property type="protein sequence ID" value="NQV65424.1"/>
    <property type="molecule type" value="Genomic_DNA"/>
</dbReference>
<accession>A0A972VY05</accession>
<evidence type="ECO:0000256" key="1">
    <source>
        <dbReference type="SAM" id="SignalP"/>
    </source>
</evidence>
<protein>
    <submittedName>
        <fullName evidence="2">Uncharacterized protein</fullName>
    </submittedName>
</protein>
<sequence length="853" mass="92671">MIVRQLRHLFAGLAIMLAMSPCCALSATLAEDDERLEATSARRTDVDQLPDPTLDSLHRQARLLANWADTLERNGLSLPPTIMLDISRALKATSADDFGLLSQSLTAAAGELTQNIEHKDQLGQRRFQSADLYVGHQATLEQVYTVGADLGLDASLLLVTPWWVGQFQTSDPEAPNHISFSVTGYASATLISVPWQDIHGRHSQPELMPAIQVNAGSLSPGDEIRVLYQNLRLPMTASTAVDLPMYLSTGRQTDYRFVPGETLVLHADSVARLTAIAPSLVTSGEPFVIQVRLEDQFGNLVEDDLPSFDILVDGTLQGRLAGSGPPSMTTEPITLVELGPHIIEIKSSGGGIRGATNPVIVRSNLVDTLSWVDLHRHSSASDGTQSQAEITRQAEGSLDSLLVADHDNALTGTGWQQQPASETLKALHWTNPVDRGGHHLLVTRGDYDLHPAPAAVWPTIFALTNGLSPIDSLLVALPEVPGDDRFDDPRLSRLVEIVSGDAAFDWYGQRWAQRGSRVGFTGSAESHAWQPGRPAAAGVTAVWIKPGESLLSALQQGRTYVTTGPRMLLEVAINGAQPGQRTSNSVRRKILGQVFGTAGIRQIDLFKNGQIIDSINYAGRERDRLPANSVTLAVTFDSASSPIGGQRDLPRNGREWLGYITETGATIAAVAAPGFRNPLRQAVALNPGQANRVDFITWTRGLPSSFYLEMNLFDAPVAKDQLETELLAARDDQGLRLKAVRETAVTFELNLSAGHEDKTVLPSTRASSPTPAIRQQLSLSELLSGPVIRTFDVDGYQDKVTYELIQTDVATNQQFEFIDTLTPRAGDNYVIRVHQLDDHMAWSSPVWVGGFDL</sequence>
<organism evidence="2 3">
    <name type="scientific">SAR86 cluster bacterium</name>
    <dbReference type="NCBI Taxonomy" id="2030880"/>
    <lineage>
        <taxon>Bacteria</taxon>
        <taxon>Pseudomonadati</taxon>
        <taxon>Pseudomonadota</taxon>
        <taxon>Gammaproteobacteria</taxon>
        <taxon>SAR86 cluster</taxon>
    </lineage>
</organism>
<keyword evidence="1" id="KW-0732">Signal</keyword>
<gene>
    <name evidence="2" type="ORF">HQ497_08660</name>
</gene>
<dbReference type="Proteomes" id="UP000754644">
    <property type="component" value="Unassembled WGS sequence"/>
</dbReference>